<feature type="transmembrane region" description="Helical" evidence="5">
    <location>
        <begin position="479"/>
        <end position="498"/>
    </location>
</feature>
<evidence type="ECO:0000256" key="3">
    <source>
        <dbReference type="ARBA" id="ARBA00022989"/>
    </source>
</evidence>
<gene>
    <name evidence="7" type="ORF">EDD36DRAFT_497136</name>
</gene>
<feature type="transmembrane region" description="Helical" evidence="5">
    <location>
        <begin position="69"/>
        <end position="96"/>
    </location>
</feature>
<feature type="transmembrane region" description="Helical" evidence="5">
    <location>
        <begin position="135"/>
        <end position="153"/>
    </location>
</feature>
<dbReference type="GO" id="GO:0022857">
    <property type="term" value="F:transmembrane transporter activity"/>
    <property type="evidence" value="ECO:0007669"/>
    <property type="project" value="InterPro"/>
</dbReference>
<dbReference type="InterPro" id="IPR036259">
    <property type="entry name" value="MFS_trans_sf"/>
</dbReference>
<feature type="transmembrane region" description="Helical" evidence="5">
    <location>
        <begin position="443"/>
        <end position="467"/>
    </location>
</feature>
<dbReference type="AlphaFoldDB" id="A0AAN6DU46"/>
<feature type="transmembrane region" description="Helical" evidence="5">
    <location>
        <begin position="108"/>
        <end position="128"/>
    </location>
</feature>
<dbReference type="EMBL" id="MU404356">
    <property type="protein sequence ID" value="KAI1611222.1"/>
    <property type="molecule type" value="Genomic_DNA"/>
</dbReference>
<evidence type="ECO:0000256" key="2">
    <source>
        <dbReference type="ARBA" id="ARBA00022692"/>
    </source>
</evidence>
<evidence type="ECO:0000256" key="5">
    <source>
        <dbReference type="SAM" id="Phobius"/>
    </source>
</evidence>
<feature type="transmembrane region" description="Helical" evidence="5">
    <location>
        <begin position="373"/>
        <end position="395"/>
    </location>
</feature>
<feature type="transmembrane region" description="Helical" evidence="5">
    <location>
        <begin position="195"/>
        <end position="212"/>
    </location>
</feature>
<proteinExistence type="predicted"/>
<keyword evidence="4 5" id="KW-0472">Membrane</keyword>
<accession>A0AAN6DU46</accession>
<evidence type="ECO:0000259" key="6">
    <source>
        <dbReference type="PROSITE" id="PS50850"/>
    </source>
</evidence>
<feature type="domain" description="Major facilitator superfamily (MFS) profile" evidence="6">
    <location>
        <begin position="69"/>
        <end position="548"/>
    </location>
</feature>
<name>A0AAN6DU46_9EURO</name>
<evidence type="ECO:0000313" key="7">
    <source>
        <dbReference type="EMBL" id="KAI1611222.1"/>
    </source>
</evidence>
<reference evidence="7" key="1">
    <citation type="journal article" date="2022" name="bioRxiv">
        <title>Deciphering the potential niche of two novel black yeast fungi from a biological soil crust based on their genomes, phenotypes, and melanin regulation.</title>
        <authorList>
            <consortium name="DOE Joint Genome Institute"/>
            <person name="Carr E.C."/>
            <person name="Barton Q."/>
            <person name="Grambo S."/>
            <person name="Sullivan M."/>
            <person name="Renfro C.M."/>
            <person name="Kuo A."/>
            <person name="Pangilinan J."/>
            <person name="Lipzen A."/>
            <person name="Keymanesh K."/>
            <person name="Savage E."/>
            <person name="Barry K."/>
            <person name="Grigoriev I.V."/>
            <person name="Riekhof W.R."/>
            <person name="Harris S.S."/>
        </authorList>
    </citation>
    <scope>NUCLEOTIDE SEQUENCE</scope>
    <source>
        <strain evidence="7">JF 03-4F</strain>
    </source>
</reference>
<comment type="caution">
    <text evidence="7">The sequence shown here is derived from an EMBL/GenBank/DDBJ whole genome shotgun (WGS) entry which is preliminary data.</text>
</comment>
<keyword evidence="3 5" id="KW-1133">Transmembrane helix</keyword>
<evidence type="ECO:0000256" key="4">
    <source>
        <dbReference type="ARBA" id="ARBA00023136"/>
    </source>
</evidence>
<feature type="transmembrane region" description="Helical" evidence="5">
    <location>
        <begin position="328"/>
        <end position="361"/>
    </location>
</feature>
<feature type="transmembrane region" description="Helical" evidence="5">
    <location>
        <begin position="165"/>
        <end position="188"/>
    </location>
</feature>
<comment type="subcellular location">
    <subcellularLocation>
        <location evidence="1">Membrane</location>
        <topology evidence="1">Multi-pass membrane protein</topology>
    </subcellularLocation>
</comment>
<evidence type="ECO:0000313" key="8">
    <source>
        <dbReference type="Proteomes" id="UP001203852"/>
    </source>
</evidence>
<dbReference type="Gene3D" id="1.20.1250.20">
    <property type="entry name" value="MFS general substrate transporter like domains"/>
    <property type="match status" value="1"/>
</dbReference>
<dbReference type="GO" id="GO:0005886">
    <property type="term" value="C:plasma membrane"/>
    <property type="evidence" value="ECO:0007669"/>
    <property type="project" value="TreeGrafter"/>
</dbReference>
<organism evidence="7 8">
    <name type="scientific">Exophiala viscosa</name>
    <dbReference type="NCBI Taxonomy" id="2486360"/>
    <lineage>
        <taxon>Eukaryota</taxon>
        <taxon>Fungi</taxon>
        <taxon>Dikarya</taxon>
        <taxon>Ascomycota</taxon>
        <taxon>Pezizomycotina</taxon>
        <taxon>Eurotiomycetes</taxon>
        <taxon>Chaetothyriomycetidae</taxon>
        <taxon>Chaetothyriales</taxon>
        <taxon>Herpotrichiellaceae</taxon>
        <taxon>Exophiala</taxon>
    </lineage>
</organism>
<sequence length="548" mass="60607">MGFGILEPKRRMDHVPGTTFLDDHDVPSIVNATHLKKGTGRNSHIVLIPQPSNDPNDPLNWPLWQRDGILLLTSSCTLIVIGGFGPILSPIAIPLIEEFKINFTQYGLLSGYCLCATGAIGIFIASFCRKFGKRPGLIFSMACAFAGSLWAGAARSYGSFLGARVVQGFACSFFESVMYAIIGDLYFVHERGLRMAVFVTSLSGISNIPVLVSGKVAANLGWRWIFWLLSIFVGILFLLCLLFGWETAYNRNPLYEIDQSSQDNLQILEQVEASKAEHQEVENNGNTMSRTRTGDDSIMRRESIWHRMLPFHGTYSETSLLKLLIRPFLIIINPAVIWAGITLVFPVLWVVGISVVLAEILAGPPYNLGTTDIGYLSAGPVVVGILANLFCGLVSDPLAKWMSRRNGGIYEPEFRLFLILGLAIFATIGYFCFGNLITQGTSVVCIAIIYGIIVGSGQFAAVTVGAYMVDAYRDISIEVFIITMIVKNFMFYGFTYFVSDWVVAWGPAKMFNVIGGIQLALCTLTIPLYFYGKRLRAWWHAHPAFSKL</sequence>
<dbReference type="InterPro" id="IPR011701">
    <property type="entry name" value="MFS"/>
</dbReference>
<dbReference type="PANTHER" id="PTHR23502:SF29">
    <property type="entry name" value="TRANSPORTER, PUTATIVE (AFU_ORTHOLOGUE AFUA_6G06680)-RELATED"/>
    <property type="match status" value="1"/>
</dbReference>
<dbReference type="PROSITE" id="PS50850">
    <property type="entry name" value="MFS"/>
    <property type="match status" value="1"/>
</dbReference>
<keyword evidence="8" id="KW-1185">Reference proteome</keyword>
<evidence type="ECO:0000256" key="1">
    <source>
        <dbReference type="ARBA" id="ARBA00004141"/>
    </source>
</evidence>
<feature type="transmembrane region" description="Helical" evidence="5">
    <location>
        <begin position="510"/>
        <end position="531"/>
    </location>
</feature>
<feature type="transmembrane region" description="Helical" evidence="5">
    <location>
        <begin position="416"/>
        <end position="437"/>
    </location>
</feature>
<dbReference type="Pfam" id="PF07690">
    <property type="entry name" value="MFS_1"/>
    <property type="match status" value="1"/>
</dbReference>
<dbReference type="InterPro" id="IPR020846">
    <property type="entry name" value="MFS_dom"/>
</dbReference>
<dbReference type="Proteomes" id="UP001203852">
    <property type="component" value="Unassembled WGS sequence"/>
</dbReference>
<protein>
    <submittedName>
        <fullName evidence="7">Major facilitator superfamily domain-containing protein</fullName>
    </submittedName>
</protein>
<feature type="transmembrane region" description="Helical" evidence="5">
    <location>
        <begin position="224"/>
        <end position="245"/>
    </location>
</feature>
<keyword evidence="2 5" id="KW-0812">Transmembrane</keyword>
<dbReference type="PANTHER" id="PTHR23502">
    <property type="entry name" value="MAJOR FACILITATOR SUPERFAMILY"/>
    <property type="match status" value="1"/>
</dbReference>
<dbReference type="SUPFAM" id="SSF103473">
    <property type="entry name" value="MFS general substrate transporter"/>
    <property type="match status" value="1"/>
</dbReference>